<proteinExistence type="predicted"/>
<dbReference type="EMBL" id="JAURUP010000002">
    <property type="protein sequence ID" value="MDP9749883.1"/>
    <property type="molecule type" value="Genomic_DNA"/>
</dbReference>
<reference evidence="1 2" key="1">
    <citation type="submission" date="2023-07" db="EMBL/GenBank/DDBJ databases">
        <title>Genomic Encyclopedia of Type Strains, Phase IV (KMG-IV): sequencing the most valuable type-strain genomes for metagenomic binning, comparative biology and taxonomic classification.</title>
        <authorList>
            <person name="Goeker M."/>
        </authorList>
    </citation>
    <scope>NUCLEOTIDE SEQUENCE [LARGE SCALE GENOMIC DNA]</scope>
    <source>
        <strain evidence="1 2">DSM 25963</strain>
    </source>
</reference>
<dbReference type="Proteomes" id="UP001223886">
    <property type="component" value="Unassembled WGS sequence"/>
</dbReference>
<comment type="caution">
    <text evidence="1">The sequence shown here is derived from an EMBL/GenBank/DDBJ whole genome shotgun (WGS) entry which is preliminary data.</text>
</comment>
<evidence type="ECO:0000313" key="2">
    <source>
        <dbReference type="Proteomes" id="UP001223886"/>
    </source>
</evidence>
<organism evidence="1 2">
    <name type="scientific">Thermoanaerobacter pentosaceus</name>
    <dbReference type="NCBI Taxonomy" id="694059"/>
    <lineage>
        <taxon>Bacteria</taxon>
        <taxon>Bacillati</taxon>
        <taxon>Bacillota</taxon>
        <taxon>Clostridia</taxon>
        <taxon>Thermoanaerobacterales</taxon>
        <taxon>Thermoanaerobacteraceae</taxon>
        <taxon>Thermoanaerobacter</taxon>
    </lineage>
</organism>
<evidence type="ECO:0000313" key="1">
    <source>
        <dbReference type="EMBL" id="MDP9749883.1"/>
    </source>
</evidence>
<sequence length="95" mass="11080">MSSSGGVEVIIFLQNRCIKFFEEKGADSCEKALAFNEIEYTQNAIVKLLLKPFVPFVIRKLLKYGVLNRCPNGKYFLDREAAYKFKRSFKRFLPF</sequence>
<name>A0ABT9M190_9THEO</name>
<protein>
    <submittedName>
        <fullName evidence="1">Uncharacterized protein</fullName>
    </submittedName>
</protein>
<accession>A0ABT9M190</accession>
<dbReference type="RefSeq" id="WP_028992190.1">
    <property type="nucleotide sequence ID" value="NZ_JAURUP010000002.1"/>
</dbReference>
<gene>
    <name evidence="1" type="ORF">J2S24_000347</name>
</gene>
<keyword evidence="2" id="KW-1185">Reference proteome</keyword>